<evidence type="ECO:0000256" key="4">
    <source>
        <dbReference type="ARBA" id="ARBA00007637"/>
    </source>
</evidence>
<dbReference type="NCBIfam" id="TIGR01179">
    <property type="entry name" value="galE"/>
    <property type="match status" value="1"/>
</dbReference>
<evidence type="ECO:0000256" key="2">
    <source>
        <dbReference type="ARBA" id="ARBA00001911"/>
    </source>
</evidence>
<dbReference type="InterPro" id="IPR005886">
    <property type="entry name" value="UDP_G4E"/>
</dbReference>
<evidence type="ECO:0000256" key="9">
    <source>
        <dbReference type="ARBA" id="ARBA00023277"/>
    </source>
</evidence>
<dbReference type="Gene3D" id="3.40.50.720">
    <property type="entry name" value="NAD(P)-binding Rossmann-like Domain"/>
    <property type="match status" value="1"/>
</dbReference>
<organism evidence="12 13">
    <name type="scientific">Bombella mellum</name>
    <dbReference type="NCBI Taxonomy" id="2039288"/>
    <lineage>
        <taxon>Bacteria</taxon>
        <taxon>Pseudomonadati</taxon>
        <taxon>Pseudomonadota</taxon>
        <taxon>Alphaproteobacteria</taxon>
        <taxon>Acetobacterales</taxon>
        <taxon>Acetobacteraceae</taxon>
        <taxon>Bombella</taxon>
    </lineage>
</organism>
<dbReference type="RefSeq" id="WP_154981466.1">
    <property type="nucleotide sequence ID" value="NZ_PDLY01000002.1"/>
</dbReference>
<comment type="caution">
    <text evidence="12">The sequence shown here is derived from an EMBL/GenBank/DDBJ whole genome shotgun (WGS) entry which is preliminary data.</text>
</comment>
<keyword evidence="9 10" id="KW-0119">Carbohydrate metabolism</keyword>
<comment type="pathway">
    <text evidence="3 10">Carbohydrate metabolism; galactose metabolism.</text>
</comment>
<evidence type="ECO:0000256" key="6">
    <source>
        <dbReference type="ARBA" id="ARBA00018569"/>
    </source>
</evidence>
<evidence type="ECO:0000256" key="3">
    <source>
        <dbReference type="ARBA" id="ARBA00004947"/>
    </source>
</evidence>
<reference evidence="12 13" key="1">
    <citation type="submission" date="2017-10" db="EMBL/GenBank/DDBJ databases">
        <authorList>
            <person name="Jakob F."/>
        </authorList>
    </citation>
    <scope>NUCLEOTIDE SEQUENCE [LARGE SCALE GENOMIC DNA]</scope>
    <source>
        <strain evidence="12 13">TMW 2.1889</strain>
    </source>
</reference>
<comment type="subunit">
    <text evidence="10">Homodimer.</text>
</comment>
<evidence type="ECO:0000313" key="12">
    <source>
        <dbReference type="EMBL" id="MBA5726983.1"/>
    </source>
</evidence>
<evidence type="ECO:0000256" key="1">
    <source>
        <dbReference type="ARBA" id="ARBA00000083"/>
    </source>
</evidence>
<dbReference type="PANTHER" id="PTHR43725">
    <property type="entry name" value="UDP-GLUCOSE 4-EPIMERASE"/>
    <property type="match status" value="1"/>
</dbReference>
<evidence type="ECO:0000259" key="11">
    <source>
        <dbReference type="Pfam" id="PF01370"/>
    </source>
</evidence>
<keyword evidence="7 10" id="KW-0520">NAD</keyword>
<dbReference type="EMBL" id="PDLY01000002">
    <property type="protein sequence ID" value="MBA5726983.1"/>
    <property type="molecule type" value="Genomic_DNA"/>
</dbReference>
<proteinExistence type="inferred from homology"/>
<evidence type="ECO:0000256" key="8">
    <source>
        <dbReference type="ARBA" id="ARBA00023235"/>
    </source>
</evidence>
<evidence type="ECO:0000256" key="7">
    <source>
        <dbReference type="ARBA" id="ARBA00023027"/>
    </source>
</evidence>
<dbReference type="EC" id="5.1.3.2" evidence="5 10"/>
<keyword evidence="13" id="KW-1185">Reference proteome</keyword>
<comment type="similarity">
    <text evidence="4 10">Belongs to the NAD(P)-dependent epimerase/dehydratase family.</text>
</comment>
<evidence type="ECO:0000256" key="5">
    <source>
        <dbReference type="ARBA" id="ARBA00013189"/>
    </source>
</evidence>
<feature type="domain" description="NAD-dependent epimerase/dehydratase" evidence="11">
    <location>
        <begin position="4"/>
        <end position="252"/>
    </location>
</feature>
<gene>
    <name evidence="12" type="primary">galE</name>
    <name evidence="12" type="ORF">CPA56_03115</name>
</gene>
<comment type="cofactor">
    <cofactor evidence="2 10">
        <name>NAD(+)</name>
        <dbReference type="ChEBI" id="CHEBI:57540"/>
    </cofactor>
</comment>
<dbReference type="InterPro" id="IPR001509">
    <property type="entry name" value="Epimerase_deHydtase"/>
</dbReference>
<evidence type="ECO:0000256" key="10">
    <source>
        <dbReference type="RuleBase" id="RU366046"/>
    </source>
</evidence>
<sequence>MRCLVTGGAGYIGSHVAQALIDSGHKVTVLDNLSTGHIEAIPKGASFERLDLIERDRLNNFLTRGKWDVALHFAALSLVGESVTHPYYYLKQNLITSINLIEACVANNIKKIIFSSTAALFDNTHPSPSPIKSDSPINPASPYGESKFFVEKTLKWAEKIHNLRYASLRYFNAAGADPLGRLGEDHQPETHLLPIAIDAALGRRPPLRLFGTDYPTPDGSCIRDYIHVSDLADAHLRAISQINNRSVTYNLGNGRGFSNLEIIKSVERVSGRKVPWIPAERRLGDPPILIADSTEIKKETGWTPRFSDIDEIVRTAFTWREKHPDGYRSP</sequence>
<dbReference type="InterPro" id="IPR036291">
    <property type="entry name" value="NAD(P)-bd_dom_sf"/>
</dbReference>
<keyword evidence="8 10" id="KW-0413">Isomerase</keyword>
<dbReference type="SUPFAM" id="SSF51735">
    <property type="entry name" value="NAD(P)-binding Rossmann-fold domains"/>
    <property type="match status" value="1"/>
</dbReference>
<name>A0ABR5ZRW0_9PROT</name>
<dbReference type="Proteomes" id="UP000765338">
    <property type="component" value="Unassembled WGS sequence"/>
</dbReference>
<protein>
    <recommendedName>
        <fullName evidence="6 10">UDP-glucose 4-epimerase</fullName>
        <ecNumber evidence="5 10">5.1.3.2</ecNumber>
    </recommendedName>
</protein>
<dbReference type="Gene3D" id="3.90.25.10">
    <property type="entry name" value="UDP-galactose 4-epimerase, domain 1"/>
    <property type="match status" value="1"/>
</dbReference>
<accession>A0ABR5ZRW0</accession>
<comment type="catalytic activity">
    <reaction evidence="1 10">
        <text>UDP-alpha-D-glucose = UDP-alpha-D-galactose</text>
        <dbReference type="Rhea" id="RHEA:22168"/>
        <dbReference type="ChEBI" id="CHEBI:58885"/>
        <dbReference type="ChEBI" id="CHEBI:66914"/>
        <dbReference type="EC" id="5.1.3.2"/>
    </reaction>
</comment>
<dbReference type="Pfam" id="PF01370">
    <property type="entry name" value="Epimerase"/>
    <property type="match status" value="1"/>
</dbReference>
<evidence type="ECO:0000313" key="13">
    <source>
        <dbReference type="Proteomes" id="UP000765338"/>
    </source>
</evidence>
<dbReference type="CDD" id="cd05247">
    <property type="entry name" value="UDP_G4E_1_SDR_e"/>
    <property type="match status" value="1"/>
</dbReference>
<dbReference type="PANTHER" id="PTHR43725:SF53">
    <property type="entry name" value="UDP-ARABINOSE 4-EPIMERASE 1"/>
    <property type="match status" value="1"/>
</dbReference>